<reference evidence="2 5" key="2">
    <citation type="submission" date="2019-04" db="EMBL/GenBank/DDBJ databases">
        <title>Draft genome sequences of Streptomyces avermitilis NBRC 14893.</title>
        <authorList>
            <person name="Komaki H."/>
            <person name="Tamura T."/>
            <person name="Hosoyama A."/>
        </authorList>
    </citation>
    <scope>NUCLEOTIDE SEQUENCE [LARGE SCALE GENOMIC DNA]</scope>
    <source>
        <strain evidence="2 5">NBRC 14893</strain>
    </source>
</reference>
<dbReference type="Proteomes" id="UP000299211">
    <property type="component" value="Unassembled WGS sequence"/>
</dbReference>
<evidence type="ECO:0000313" key="2">
    <source>
        <dbReference type="EMBL" id="GDY68473.1"/>
    </source>
</evidence>
<comment type="caution">
    <text evidence="2">The sequence shown here is derived from an EMBL/GenBank/DDBJ whole genome shotgun (WGS) entry which is preliminary data.</text>
</comment>
<dbReference type="SUPFAM" id="SSF54593">
    <property type="entry name" value="Glyoxalase/Bleomycin resistance protein/Dihydroxybiphenyl dioxygenase"/>
    <property type="match status" value="1"/>
</dbReference>
<proteinExistence type="predicted"/>
<evidence type="ECO:0000313" key="4">
    <source>
        <dbReference type="Proteomes" id="UP000299211"/>
    </source>
</evidence>
<dbReference type="AlphaFoldDB" id="A0A4D4M9G2"/>
<accession>A0A4D4M9G2</accession>
<dbReference type="RefSeq" id="WP_137951190.1">
    <property type="nucleotide sequence ID" value="NZ_BAABTN010000015.1"/>
</dbReference>
<evidence type="ECO:0000256" key="1">
    <source>
        <dbReference type="SAM" id="MobiDB-lite"/>
    </source>
</evidence>
<evidence type="ECO:0008006" key="6">
    <source>
        <dbReference type="Google" id="ProtNLM"/>
    </source>
</evidence>
<sequence>MDALTGLPFPNDERERQTKTGPRGLGVVVGLEVADVDAVACYCRSAGCQVTVDPVDALWGERYCECVDRYGYCWKFFQLLPEQKNDGLDAAYDSWFGPAAETNVSD</sequence>
<dbReference type="Gene3D" id="3.30.720.110">
    <property type="match status" value="1"/>
</dbReference>
<dbReference type="EMBL" id="BJHY01000001">
    <property type="protein sequence ID" value="GDY71154.1"/>
    <property type="molecule type" value="Genomic_DNA"/>
</dbReference>
<dbReference type="EMBL" id="BJHX01000001">
    <property type="protein sequence ID" value="GDY68473.1"/>
    <property type="molecule type" value="Genomic_DNA"/>
</dbReference>
<feature type="region of interest" description="Disordered" evidence="1">
    <location>
        <begin position="1"/>
        <end position="21"/>
    </location>
</feature>
<name>A0A4D4M9G2_STRAX</name>
<organism evidence="2 5">
    <name type="scientific">Streptomyces avermitilis</name>
    <dbReference type="NCBI Taxonomy" id="33903"/>
    <lineage>
        <taxon>Bacteria</taxon>
        <taxon>Bacillati</taxon>
        <taxon>Actinomycetota</taxon>
        <taxon>Actinomycetes</taxon>
        <taxon>Kitasatosporales</taxon>
        <taxon>Streptomycetaceae</taxon>
        <taxon>Streptomyces</taxon>
    </lineage>
</organism>
<evidence type="ECO:0000313" key="3">
    <source>
        <dbReference type="EMBL" id="GDY71154.1"/>
    </source>
</evidence>
<protein>
    <recommendedName>
        <fullName evidence="6">VOC domain-containing protein</fullName>
    </recommendedName>
</protein>
<dbReference type="InterPro" id="IPR029068">
    <property type="entry name" value="Glyas_Bleomycin-R_OHBP_Dase"/>
</dbReference>
<evidence type="ECO:0000313" key="5">
    <source>
        <dbReference type="Proteomes" id="UP000302139"/>
    </source>
</evidence>
<dbReference type="Proteomes" id="UP000302139">
    <property type="component" value="Unassembled WGS sequence"/>
</dbReference>
<gene>
    <name evidence="2" type="ORF">SAV14893_078660</name>
    <name evidence="3" type="ORF">SAV31267_006390</name>
</gene>
<reference evidence="3 4" key="1">
    <citation type="submission" date="2019-04" db="EMBL/GenBank/DDBJ databases">
        <title>Draft genome sequences of Streptomyces avermitilis ATCC 31267.</title>
        <authorList>
            <person name="Komaki H."/>
            <person name="Tamura T."/>
            <person name="Hosoyama A."/>
        </authorList>
    </citation>
    <scope>NUCLEOTIDE SEQUENCE [LARGE SCALE GENOMIC DNA]</scope>
    <source>
        <strain evidence="3 4">ATCC 31267</strain>
    </source>
</reference>